<dbReference type="Proteomes" id="UP000886047">
    <property type="component" value="Unassembled WGS sequence"/>
</dbReference>
<dbReference type="AlphaFoldDB" id="A0A831LV53"/>
<organism evidence="2">
    <name type="scientific">Mariniphaga anaerophila</name>
    <dbReference type="NCBI Taxonomy" id="1484053"/>
    <lineage>
        <taxon>Bacteria</taxon>
        <taxon>Pseudomonadati</taxon>
        <taxon>Bacteroidota</taxon>
        <taxon>Bacteroidia</taxon>
        <taxon>Marinilabiliales</taxon>
        <taxon>Prolixibacteraceae</taxon>
        <taxon>Mariniphaga</taxon>
    </lineage>
</organism>
<evidence type="ECO:0000256" key="1">
    <source>
        <dbReference type="ARBA" id="ARBA00023172"/>
    </source>
</evidence>
<proteinExistence type="predicted"/>
<protein>
    <recommendedName>
        <fullName evidence="3">Phage integrase family protein</fullName>
    </recommendedName>
</protein>
<dbReference type="Gene3D" id="1.10.443.10">
    <property type="entry name" value="Intergrase catalytic core"/>
    <property type="match status" value="1"/>
</dbReference>
<reference evidence="2" key="1">
    <citation type="journal article" date="2020" name="mSystems">
        <title>Genome- and Community-Level Interaction Insights into Carbon Utilization and Element Cycling Functions of Hydrothermarchaeota in Hydrothermal Sediment.</title>
        <authorList>
            <person name="Zhou Z."/>
            <person name="Liu Y."/>
            <person name="Xu W."/>
            <person name="Pan J."/>
            <person name="Luo Z.H."/>
            <person name="Li M."/>
        </authorList>
    </citation>
    <scope>NUCLEOTIDE SEQUENCE [LARGE SCALE GENOMIC DNA]</scope>
    <source>
        <strain evidence="2">SpSt-1217</strain>
    </source>
</reference>
<evidence type="ECO:0008006" key="3">
    <source>
        <dbReference type="Google" id="ProtNLM"/>
    </source>
</evidence>
<sequence>MELSDPALKIIERYKDKYKALPKISHQRFNDYIKEICQIAEINTPTIYKDFSKGIITEKIAPKYKLVGSHTARKTFITNFYHNTKDINLTKKNAGITQDKTLRRYMGIDKQMEKEAMKKAFGKL</sequence>
<dbReference type="InterPro" id="IPR013762">
    <property type="entry name" value="Integrase-like_cat_sf"/>
</dbReference>
<dbReference type="GO" id="GO:0006310">
    <property type="term" value="P:DNA recombination"/>
    <property type="evidence" value="ECO:0007669"/>
    <property type="project" value="UniProtKB-KW"/>
</dbReference>
<dbReference type="GO" id="GO:0015074">
    <property type="term" value="P:DNA integration"/>
    <property type="evidence" value="ECO:0007669"/>
    <property type="project" value="InterPro"/>
</dbReference>
<gene>
    <name evidence="2" type="ORF">ENN90_05865</name>
</gene>
<dbReference type="SUPFAM" id="SSF56349">
    <property type="entry name" value="DNA breaking-rejoining enzymes"/>
    <property type="match status" value="1"/>
</dbReference>
<name>A0A831LV53_9BACT</name>
<comment type="caution">
    <text evidence="2">The sequence shown here is derived from an EMBL/GenBank/DDBJ whole genome shotgun (WGS) entry which is preliminary data.</text>
</comment>
<dbReference type="GO" id="GO:0003677">
    <property type="term" value="F:DNA binding"/>
    <property type="evidence" value="ECO:0007669"/>
    <property type="project" value="InterPro"/>
</dbReference>
<evidence type="ECO:0000313" key="2">
    <source>
        <dbReference type="EMBL" id="HDR51136.1"/>
    </source>
</evidence>
<keyword evidence="1" id="KW-0233">DNA recombination</keyword>
<dbReference type="EMBL" id="DSDK01000325">
    <property type="protein sequence ID" value="HDR51136.1"/>
    <property type="molecule type" value="Genomic_DNA"/>
</dbReference>
<dbReference type="InterPro" id="IPR011010">
    <property type="entry name" value="DNA_brk_join_enz"/>
</dbReference>
<accession>A0A831LV53</accession>